<dbReference type="FunFam" id="1.20.1740.10:FF:000039">
    <property type="entry name" value="Neutral amino acid transporter (Eurofung)"/>
    <property type="match status" value="1"/>
</dbReference>
<evidence type="ECO:0000259" key="8">
    <source>
        <dbReference type="Pfam" id="PF01490"/>
    </source>
</evidence>
<keyword evidence="5 7" id="KW-0472">Membrane</keyword>
<reference evidence="9" key="1">
    <citation type="submission" date="2019-07" db="EMBL/GenBank/DDBJ databases">
        <title>Hyphodiscus hymeniophilus genome sequencing and assembly.</title>
        <authorList>
            <person name="Kramer G."/>
            <person name="Nodwell J."/>
        </authorList>
    </citation>
    <scope>NUCLEOTIDE SEQUENCE</scope>
    <source>
        <strain evidence="9">ATCC 34498</strain>
    </source>
</reference>
<keyword evidence="3 7" id="KW-0812">Transmembrane</keyword>
<feature type="transmembrane region" description="Helical" evidence="7">
    <location>
        <begin position="216"/>
        <end position="236"/>
    </location>
</feature>
<feature type="transmembrane region" description="Helical" evidence="7">
    <location>
        <begin position="377"/>
        <end position="398"/>
    </location>
</feature>
<feature type="domain" description="Amino acid transporter transmembrane" evidence="8">
    <location>
        <begin position="70"/>
        <end position="463"/>
    </location>
</feature>
<evidence type="ECO:0000256" key="7">
    <source>
        <dbReference type="SAM" id="Phobius"/>
    </source>
</evidence>
<comment type="caution">
    <text evidence="9">The sequence shown here is derived from an EMBL/GenBank/DDBJ whole genome shotgun (WGS) entry which is preliminary data.</text>
</comment>
<protein>
    <submittedName>
        <fullName evidence="9">Methyltryptophan resistance</fullName>
    </submittedName>
</protein>
<dbReference type="Gene3D" id="1.20.1740.10">
    <property type="entry name" value="Amino acid/polyamine transporter I"/>
    <property type="match status" value="1"/>
</dbReference>
<evidence type="ECO:0000256" key="2">
    <source>
        <dbReference type="ARBA" id="ARBA00008066"/>
    </source>
</evidence>
<evidence type="ECO:0000256" key="6">
    <source>
        <dbReference type="SAM" id="MobiDB-lite"/>
    </source>
</evidence>
<feature type="region of interest" description="Disordered" evidence="6">
    <location>
        <begin position="26"/>
        <end position="55"/>
    </location>
</feature>
<comment type="subcellular location">
    <subcellularLocation>
        <location evidence="1">Membrane</location>
        <topology evidence="1">Multi-pass membrane protein</topology>
    </subcellularLocation>
</comment>
<dbReference type="GO" id="GO:0015179">
    <property type="term" value="F:L-amino acid transmembrane transporter activity"/>
    <property type="evidence" value="ECO:0007669"/>
    <property type="project" value="TreeGrafter"/>
</dbReference>
<feature type="transmembrane region" description="Helical" evidence="7">
    <location>
        <begin position="100"/>
        <end position="119"/>
    </location>
</feature>
<feature type="transmembrane region" description="Helical" evidence="7">
    <location>
        <begin position="188"/>
        <end position="204"/>
    </location>
</feature>
<feature type="transmembrane region" description="Helical" evidence="7">
    <location>
        <begin position="161"/>
        <end position="182"/>
    </location>
</feature>
<dbReference type="InterPro" id="IPR013057">
    <property type="entry name" value="AA_transpt_TM"/>
</dbReference>
<feature type="transmembrane region" description="Helical" evidence="7">
    <location>
        <begin position="404"/>
        <end position="428"/>
    </location>
</feature>
<evidence type="ECO:0000256" key="5">
    <source>
        <dbReference type="ARBA" id="ARBA00023136"/>
    </source>
</evidence>
<feature type="transmembrane region" description="Helical" evidence="7">
    <location>
        <begin position="440"/>
        <end position="463"/>
    </location>
</feature>
<name>A0A9P7AYK9_9HELO</name>
<organism evidence="9 10">
    <name type="scientific">Hyphodiscus hymeniophilus</name>
    <dbReference type="NCBI Taxonomy" id="353542"/>
    <lineage>
        <taxon>Eukaryota</taxon>
        <taxon>Fungi</taxon>
        <taxon>Dikarya</taxon>
        <taxon>Ascomycota</taxon>
        <taxon>Pezizomycotina</taxon>
        <taxon>Leotiomycetes</taxon>
        <taxon>Helotiales</taxon>
        <taxon>Hyphodiscaceae</taxon>
        <taxon>Hyphodiscus</taxon>
    </lineage>
</organism>
<feature type="transmembrane region" description="Helical" evidence="7">
    <location>
        <begin position="293"/>
        <end position="315"/>
    </location>
</feature>
<dbReference type="PANTHER" id="PTHR22950:SF668">
    <property type="entry name" value="AMINO ACID TRANSPORTER (EUROFUNG)"/>
    <property type="match status" value="1"/>
</dbReference>
<feature type="transmembrane region" description="Helical" evidence="7">
    <location>
        <begin position="256"/>
        <end position="281"/>
    </location>
</feature>
<keyword evidence="4 7" id="KW-1133">Transmembrane helix</keyword>
<keyword evidence="10" id="KW-1185">Reference proteome</keyword>
<comment type="similarity">
    <text evidence="2">Belongs to the amino acid/polyamine transporter 2 family.</text>
</comment>
<dbReference type="GO" id="GO:0016020">
    <property type="term" value="C:membrane"/>
    <property type="evidence" value="ECO:0007669"/>
    <property type="project" value="UniProtKB-SubCell"/>
</dbReference>
<dbReference type="OrthoDB" id="40134at2759"/>
<dbReference type="EMBL" id="VNKQ01000006">
    <property type="protein sequence ID" value="KAG0650337.1"/>
    <property type="molecule type" value="Genomic_DNA"/>
</dbReference>
<dbReference type="Pfam" id="PF01490">
    <property type="entry name" value="Aa_trans"/>
    <property type="match status" value="1"/>
</dbReference>
<feature type="transmembrane region" description="Helical" evidence="7">
    <location>
        <begin position="75"/>
        <end position="94"/>
    </location>
</feature>
<proteinExistence type="inferred from homology"/>
<feature type="compositionally biased region" description="Basic and acidic residues" evidence="6">
    <location>
        <begin position="42"/>
        <end position="52"/>
    </location>
</feature>
<dbReference type="PANTHER" id="PTHR22950">
    <property type="entry name" value="AMINO ACID TRANSPORTER"/>
    <property type="match status" value="1"/>
</dbReference>
<gene>
    <name evidence="9" type="ORF">D0Z07_3007</name>
</gene>
<feature type="compositionally biased region" description="Low complexity" evidence="6">
    <location>
        <begin position="28"/>
        <end position="39"/>
    </location>
</feature>
<sequence>MTSRYDHAQAPASMRDEVKVLALAEPVSTQNSESSQSQTIPEQKEEKLRDPFDEADDASVSCGDIKFKSLKWWQCGMIMIAETVSLGILSLPSVLATVGLVPGFILIVAMGILASYSGYTIGQFKQRYPNVQSMADAFEILCTPLGCPRFGKEFGGAAQTLFLVFSMGSHILTWVICFNAVTDDAVCNIVWGVIALCVFWLFDLPRTLKNMSHLAIISFFSIVIAVIITMIAVGIQEPGTGSNHYTLWPPANKPVAFWKAFLSVTNIVFAYAGHVAFFGFISELKDPKDFPKALALLQVCDVTMYIIVAVVVYRYGGIDVASPALGAAGPLVKKIAFGIAIPTIVIAGVIYGHVAAKYVYIRIYGAKALAKKTWRASLRWAAITGLLWIVAFIIAESIPSFNDLLGVVSSLFASWFTYGVSGIFWLFINKGKWFITRSKAFLTLVNWLIIVLATTICGVGLYASGMAINENSGQGGAWSCNS</sequence>
<evidence type="ECO:0000256" key="4">
    <source>
        <dbReference type="ARBA" id="ARBA00022989"/>
    </source>
</evidence>
<dbReference type="Proteomes" id="UP000785200">
    <property type="component" value="Unassembled WGS sequence"/>
</dbReference>
<evidence type="ECO:0000256" key="3">
    <source>
        <dbReference type="ARBA" id="ARBA00022692"/>
    </source>
</evidence>
<evidence type="ECO:0000313" key="10">
    <source>
        <dbReference type="Proteomes" id="UP000785200"/>
    </source>
</evidence>
<evidence type="ECO:0000313" key="9">
    <source>
        <dbReference type="EMBL" id="KAG0650337.1"/>
    </source>
</evidence>
<accession>A0A9P7AYK9</accession>
<dbReference type="PIRSF" id="PIRSF006060">
    <property type="entry name" value="AA_transporter"/>
    <property type="match status" value="1"/>
</dbReference>
<feature type="transmembrane region" description="Helical" evidence="7">
    <location>
        <begin position="335"/>
        <end position="356"/>
    </location>
</feature>
<evidence type="ECO:0000256" key="1">
    <source>
        <dbReference type="ARBA" id="ARBA00004141"/>
    </source>
</evidence>
<dbReference type="AlphaFoldDB" id="A0A9P7AYK9"/>